<feature type="compositionally biased region" description="Low complexity" evidence="1">
    <location>
        <begin position="21"/>
        <end position="34"/>
    </location>
</feature>
<sequence length="77" mass="8069">MPEKEKKRRHRDGLEVKGGKRFSSSAAGAAATASKEAKRRVMRSDSTVDASVPQIFWHTASGGASMGALGARAPTGL</sequence>
<evidence type="ECO:0000313" key="3">
    <source>
        <dbReference type="Proteomes" id="UP001552299"/>
    </source>
</evidence>
<gene>
    <name evidence="2" type="ORF">M5K25_002299</name>
</gene>
<reference evidence="2 3" key="1">
    <citation type="journal article" date="2024" name="Plant Biotechnol. J.">
        <title>Dendrobium thyrsiflorum genome and its molecular insights into genes involved in important horticultural traits.</title>
        <authorList>
            <person name="Chen B."/>
            <person name="Wang J.Y."/>
            <person name="Zheng P.J."/>
            <person name="Li K.L."/>
            <person name="Liang Y.M."/>
            <person name="Chen X.F."/>
            <person name="Zhang C."/>
            <person name="Zhao X."/>
            <person name="He X."/>
            <person name="Zhang G.Q."/>
            <person name="Liu Z.J."/>
            <person name="Xu Q."/>
        </authorList>
    </citation>
    <scope>NUCLEOTIDE SEQUENCE [LARGE SCALE GENOMIC DNA]</scope>
    <source>
        <strain evidence="2">GZMU011</strain>
    </source>
</reference>
<proteinExistence type="predicted"/>
<organism evidence="2 3">
    <name type="scientific">Dendrobium thyrsiflorum</name>
    <name type="common">Pinecone-like raceme dendrobium</name>
    <name type="synonym">Orchid</name>
    <dbReference type="NCBI Taxonomy" id="117978"/>
    <lineage>
        <taxon>Eukaryota</taxon>
        <taxon>Viridiplantae</taxon>
        <taxon>Streptophyta</taxon>
        <taxon>Embryophyta</taxon>
        <taxon>Tracheophyta</taxon>
        <taxon>Spermatophyta</taxon>
        <taxon>Magnoliopsida</taxon>
        <taxon>Liliopsida</taxon>
        <taxon>Asparagales</taxon>
        <taxon>Orchidaceae</taxon>
        <taxon>Epidendroideae</taxon>
        <taxon>Malaxideae</taxon>
        <taxon>Dendrobiinae</taxon>
        <taxon>Dendrobium</taxon>
    </lineage>
</organism>
<dbReference type="EMBL" id="JANQDX010000002">
    <property type="protein sequence ID" value="KAL0928063.1"/>
    <property type="molecule type" value="Genomic_DNA"/>
</dbReference>
<feature type="compositionally biased region" description="Basic residues" evidence="1">
    <location>
        <begin position="1"/>
        <end position="11"/>
    </location>
</feature>
<protein>
    <submittedName>
        <fullName evidence="2">Uncharacterized protein</fullName>
    </submittedName>
</protein>
<feature type="region of interest" description="Disordered" evidence="1">
    <location>
        <begin position="1"/>
        <end position="52"/>
    </location>
</feature>
<evidence type="ECO:0000313" key="2">
    <source>
        <dbReference type="EMBL" id="KAL0928063.1"/>
    </source>
</evidence>
<keyword evidence="3" id="KW-1185">Reference proteome</keyword>
<evidence type="ECO:0000256" key="1">
    <source>
        <dbReference type="SAM" id="MobiDB-lite"/>
    </source>
</evidence>
<dbReference type="AlphaFoldDB" id="A0ABD0W7Q9"/>
<accession>A0ABD0W7Q9</accession>
<name>A0ABD0W7Q9_DENTH</name>
<dbReference type="Proteomes" id="UP001552299">
    <property type="component" value="Unassembled WGS sequence"/>
</dbReference>
<comment type="caution">
    <text evidence="2">The sequence shown here is derived from an EMBL/GenBank/DDBJ whole genome shotgun (WGS) entry which is preliminary data.</text>
</comment>